<dbReference type="Pfam" id="PF00027">
    <property type="entry name" value="cNMP_binding"/>
    <property type="match status" value="1"/>
</dbReference>
<dbReference type="AlphaFoldDB" id="A0ABD2ML46"/>
<evidence type="ECO:0000256" key="1">
    <source>
        <dbReference type="SAM" id="Phobius"/>
    </source>
</evidence>
<dbReference type="SMART" id="SM00100">
    <property type="entry name" value="cNMP"/>
    <property type="match status" value="1"/>
</dbReference>
<name>A0ABD2ML46_9CUCU</name>
<dbReference type="PROSITE" id="PS50042">
    <property type="entry name" value="CNMP_BINDING_3"/>
    <property type="match status" value="1"/>
</dbReference>
<dbReference type="InterPro" id="IPR051413">
    <property type="entry name" value="K/Na_HCN_channel"/>
</dbReference>
<feature type="transmembrane region" description="Helical" evidence="1">
    <location>
        <begin position="91"/>
        <end position="110"/>
    </location>
</feature>
<protein>
    <recommendedName>
        <fullName evidence="2">Cyclic nucleotide-binding domain-containing protein</fullName>
    </recommendedName>
</protein>
<dbReference type="SUPFAM" id="SSF51206">
    <property type="entry name" value="cAMP-binding domain-like"/>
    <property type="match status" value="1"/>
</dbReference>
<dbReference type="CDD" id="cd00038">
    <property type="entry name" value="CAP_ED"/>
    <property type="match status" value="1"/>
</dbReference>
<reference evidence="3 4" key="1">
    <citation type="journal article" date="2021" name="BMC Biol.">
        <title>Horizontally acquired antibacterial genes associated with adaptive radiation of ladybird beetles.</title>
        <authorList>
            <person name="Li H.S."/>
            <person name="Tang X.F."/>
            <person name="Huang Y.H."/>
            <person name="Xu Z.Y."/>
            <person name="Chen M.L."/>
            <person name="Du X.Y."/>
            <person name="Qiu B.Y."/>
            <person name="Chen P.T."/>
            <person name="Zhang W."/>
            <person name="Slipinski A."/>
            <person name="Escalona H.E."/>
            <person name="Waterhouse R.M."/>
            <person name="Zwick A."/>
            <person name="Pang H."/>
        </authorList>
    </citation>
    <scope>NUCLEOTIDE SEQUENCE [LARGE SCALE GENOMIC DNA]</scope>
    <source>
        <strain evidence="3">SYSU2018</strain>
    </source>
</reference>
<keyword evidence="1" id="KW-0472">Membrane</keyword>
<gene>
    <name evidence="3" type="ORF">HHI36_011230</name>
</gene>
<dbReference type="InterPro" id="IPR000595">
    <property type="entry name" value="cNMP-bd_dom"/>
</dbReference>
<sequence length="595" mass="69372">MGKHMGYLNHECDLPLSVDSCLLELPPYLPKYKRWFFSMKKFFTIDERSARTKRFFRSYATVMSEKKRHAEGEYSKIIHPFSRCAIYKERLICILWMTSLLLDPIRWSIFMPCDTDHALFKIQLALDVAFLLNVVVTCFTGYCVPLTREIIFSPKIILKNMALSYLVPETLSSLPYKHVLLKCFGINPRKSRAMAICAIRLLRICRLTDMIRYLINILQELNIPESISTIMIVFLMAFFMIYWSACGLYFVSICYYTWDGLPTESWLFGGENKDMNFLHKRVCSGTAREFFDLLVTTFIRSTCHFFGASEGYREIILTVEKLVCALVLVSGYIYSNYAMAKVLELFGSVNISESKYEELIYQVSEYVRSKHLSENLRKRLILYYEYKFQKRFFKEEEILATLSEHLRCEVFLHTCRNILERVPLFQGMSKGVIGSVIGYLKREIYLPNDVVIKYGEPLTKMFWISHGTLAVYFGTDMTEILHFEDGDHFGDYSILKKGGTAYLSIVALEITEIFTLARKDVKHCTAFVKEMTEKVIRIGKEKIHLYTSLAKMMSDEGSQNMVLADLRKGRILEKDRWRKKRPKTMVKSSAYSTEN</sequence>
<evidence type="ECO:0000259" key="2">
    <source>
        <dbReference type="PROSITE" id="PS50042"/>
    </source>
</evidence>
<dbReference type="InterPro" id="IPR018490">
    <property type="entry name" value="cNMP-bd_dom_sf"/>
</dbReference>
<evidence type="ECO:0000313" key="4">
    <source>
        <dbReference type="Proteomes" id="UP001516400"/>
    </source>
</evidence>
<dbReference type="Gene3D" id="1.10.287.630">
    <property type="entry name" value="Helix hairpin bin"/>
    <property type="match status" value="1"/>
</dbReference>
<dbReference type="Gene3D" id="2.60.120.10">
    <property type="entry name" value="Jelly Rolls"/>
    <property type="match status" value="1"/>
</dbReference>
<feature type="domain" description="Cyclic nucleotide-binding" evidence="2">
    <location>
        <begin position="424"/>
        <end position="523"/>
    </location>
</feature>
<keyword evidence="1" id="KW-1133">Transmembrane helix</keyword>
<feature type="transmembrane region" description="Helical" evidence="1">
    <location>
        <begin position="122"/>
        <end position="144"/>
    </location>
</feature>
<dbReference type="EMBL" id="JABFTP020000001">
    <property type="protein sequence ID" value="KAL3267090.1"/>
    <property type="molecule type" value="Genomic_DNA"/>
</dbReference>
<keyword evidence="4" id="KW-1185">Reference proteome</keyword>
<proteinExistence type="predicted"/>
<accession>A0ABD2ML46</accession>
<feature type="transmembrane region" description="Helical" evidence="1">
    <location>
        <begin position="232"/>
        <end position="258"/>
    </location>
</feature>
<dbReference type="Gene3D" id="1.10.287.70">
    <property type="match status" value="1"/>
</dbReference>
<dbReference type="PANTHER" id="PTHR45689:SF14">
    <property type="entry name" value="CYCLIC NUCLEOTIDE-GATED CATION CHANNEL SUBUNIT A-LIKE PROTEIN"/>
    <property type="match status" value="1"/>
</dbReference>
<dbReference type="Proteomes" id="UP001516400">
    <property type="component" value="Unassembled WGS sequence"/>
</dbReference>
<organism evidence="3 4">
    <name type="scientific">Cryptolaemus montrouzieri</name>
    <dbReference type="NCBI Taxonomy" id="559131"/>
    <lineage>
        <taxon>Eukaryota</taxon>
        <taxon>Metazoa</taxon>
        <taxon>Ecdysozoa</taxon>
        <taxon>Arthropoda</taxon>
        <taxon>Hexapoda</taxon>
        <taxon>Insecta</taxon>
        <taxon>Pterygota</taxon>
        <taxon>Neoptera</taxon>
        <taxon>Endopterygota</taxon>
        <taxon>Coleoptera</taxon>
        <taxon>Polyphaga</taxon>
        <taxon>Cucujiformia</taxon>
        <taxon>Coccinelloidea</taxon>
        <taxon>Coccinellidae</taxon>
        <taxon>Scymninae</taxon>
        <taxon>Scymnini</taxon>
        <taxon>Cryptolaemus</taxon>
    </lineage>
</organism>
<dbReference type="InterPro" id="IPR014710">
    <property type="entry name" value="RmlC-like_jellyroll"/>
</dbReference>
<dbReference type="PANTHER" id="PTHR45689">
    <property type="entry name" value="I[[H]] CHANNEL, ISOFORM E"/>
    <property type="match status" value="1"/>
</dbReference>
<keyword evidence="1" id="KW-0812">Transmembrane</keyword>
<evidence type="ECO:0000313" key="3">
    <source>
        <dbReference type="EMBL" id="KAL3267090.1"/>
    </source>
</evidence>
<comment type="caution">
    <text evidence="3">The sequence shown here is derived from an EMBL/GenBank/DDBJ whole genome shotgun (WGS) entry which is preliminary data.</text>
</comment>